<protein>
    <submittedName>
        <fullName evidence="1">Uncharacterized protein</fullName>
    </submittedName>
</protein>
<sequence length="10" mass="1407">MLRFKRDDYY</sequence>
<name>A0A0G4KSC0_VERLO</name>
<dbReference type="EMBL" id="CVQI01003336">
    <property type="protein sequence ID" value="CRK12738.1"/>
    <property type="molecule type" value="Genomic_DNA"/>
</dbReference>
<evidence type="ECO:0000313" key="1">
    <source>
        <dbReference type="EMBL" id="CRK12738.1"/>
    </source>
</evidence>
<accession>A0A0G4KSC0</accession>
<evidence type="ECO:0000313" key="2">
    <source>
        <dbReference type="Proteomes" id="UP000045706"/>
    </source>
</evidence>
<dbReference type="Proteomes" id="UP000045706">
    <property type="component" value="Unassembled WGS sequence"/>
</dbReference>
<organism evidence="1 2">
    <name type="scientific">Verticillium longisporum</name>
    <name type="common">Verticillium dahliae var. longisporum</name>
    <dbReference type="NCBI Taxonomy" id="100787"/>
    <lineage>
        <taxon>Eukaryota</taxon>
        <taxon>Fungi</taxon>
        <taxon>Dikarya</taxon>
        <taxon>Ascomycota</taxon>
        <taxon>Pezizomycotina</taxon>
        <taxon>Sordariomycetes</taxon>
        <taxon>Hypocreomycetidae</taxon>
        <taxon>Glomerellales</taxon>
        <taxon>Plectosphaerellaceae</taxon>
        <taxon>Verticillium</taxon>
    </lineage>
</organism>
<gene>
    <name evidence="1" type="ORF">BN1723_009781</name>
</gene>
<proteinExistence type="predicted"/>
<reference evidence="2" key="1">
    <citation type="submission" date="2015-05" db="EMBL/GenBank/DDBJ databases">
        <authorList>
            <person name="Fogelqvist Johan"/>
        </authorList>
    </citation>
    <scope>NUCLEOTIDE SEQUENCE [LARGE SCALE GENOMIC DNA]</scope>
</reference>